<keyword evidence="2" id="KW-0902">Two-component regulatory system</keyword>
<dbReference type="KEGG" id="sur:STAUR_5783"/>
<dbReference type="GO" id="GO:0032993">
    <property type="term" value="C:protein-DNA complex"/>
    <property type="evidence" value="ECO:0007669"/>
    <property type="project" value="TreeGrafter"/>
</dbReference>
<feature type="region of interest" description="Disordered" evidence="7">
    <location>
        <begin position="436"/>
        <end position="463"/>
    </location>
</feature>
<evidence type="ECO:0000256" key="6">
    <source>
        <dbReference type="PROSITE-ProRule" id="PRU00169"/>
    </source>
</evidence>
<dbReference type="GO" id="GO:0000156">
    <property type="term" value="F:phosphorelay response regulator activity"/>
    <property type="evidence" value="ECO:0007669"/>
    <property type="project" value="TreeGrafter"/>
</dbReference>
<protein>
    <submittedName>
        <fullName evidence="9">Response regulator</fullName>
    </submittedName>
</protein>
<dbReference type="InterPro" id="IPR039420">
    <property type="entry name" value="WalR-like"/>
</dbReference>
<feature type="region of interest" description="Disordered" evidence="7">
    <location>
        <begin position="381"/>
        <end position="421"/>
    </location>
</feature>
<comment type="caution">
    <text evidence="6">Lacks conserved residue(s) required for the propagation of feature annotation.</text>
</comment>
<dbReference type="PROSITE" id="PS50110">
    <property type="entry name" value="RESPONSE_REGULATORY"/>
    <property type="match status" value="1"/>
</dbReference>
<dbReference type="SMART" id="SM00448">
    <property type="entry name" value="REC"/>
    <property type="match status" value="1"/>
</dbReference>
<dbReference type="Proteomes" id="UP000001351">
    <property type="component" value="Chromosome"/>
</dbReference>
<dbReference type="HOGENOM" id="CLU_047246_0_0_7"/>
<evidence type="ECO:0000256" key="7">
    <source>
        <dbReference type="SAM" id="MobiDB-lite"/>
    </source>
</evidence>
<dbReference type="eggNOG" id="COG0745">
    <property type="taxonomic scope" value="Bacteria"/>
</dbReference>
<accession>E3FXD2</accession>
<dbReference type="SUPFAM" id="SSF52172">
    <property type="entry name" value="CheY-like"/>
    <property type="match status" value="1"/>
</dbReference>
<feature type="domain" description="Response regulatory" evidence="8">
    <location>
        <begin position="33"/>
        <end position="151"/>
    </location>
</feature>
<dbReference type="Gene3D" id="3.40.50.2300">
    <property type="match status" value="1"/>
</dbReference>
<dbReference type="EMBL" id="CP002271">
    <property type="protein sequence ID" value="ADO73545.1"/>
    <property type="molecule type" value="Genomic_DNA"/>
</dbReference>
<dbReference type="PANTHER" id="PTHR48111:SF1">
    <property type="entry name" value="TWO-COMPONENT RESPONSE REGULATOR ORR33"/>
    <property type="match status" value="1"/>
</dbReference>
<evidence type="ECO:0000256" key="1">
    <source>
        <dbReference type="ARBA" id="ARBA00022553"/>
    </source>
</evidence>
<dbReference type="Pfam" id="PF00072">
    <property type="entry name" value="Response_reg"/>
    <property type="match status" value="1"/>
</dbReference>
<organism evidence="9 10">
    <name type="scientific">Stigmatella aurantiaca (strain DW4/3-1)</name>
    <dbReference type="NCBI Taxonomy" id="378806"/>
    <lineage>
        <taxon>Bacteria</taxon>
        <taxon>Pseudomonadati</taxon>
        <taxon>Myxococcota</taxon>
        <taxon>Myxococcia</taxon>
        <taxon>Myxococcales</taxon>
        <taxon>Cystobacterineae</taxon>
        <taxon>Archangiaceae</taxon>
        <taxon>Stigmatella</taxon>
    </lineage>
</organism>
<evidence type="ECO:0000259" key="8">
    <source>
        <dbReference type="PROSITE" id="PS50110"/>
    </source>
</evidence>
<evidence type="ECO:0000256" key="5">
    <source>
        <dbReference type="ARBA" id="ARBA00023163"/>
    </source>
</evidence>
<feature type="region of interest" description="Disordered" evidence="7">
    <location>
        <begin position="1"/>
        <end position="26"/>
    </location>
</feature>
<reference evidence="9 10" key="1">
    <citation type="journal article" date="2011" name="Mol. Biol. Evol.">
        <title>Comparative genomic analysis of fruiting body formation in Myxococcales.</title>
        <authorList>
            <person name="Huntley S."/>
            <person name="Hamann N."/>
            <person name="Wegener-Feldbrugge S."/>
            <person name="Treuner-Lange A."/>
            <person name="Kube M."/>
            <person name="Reinhardt R."/>
            <person name="Klages S."/>
            <person name="Muller R."/>
            <person name="Ronning C.M."/>
            <person name="Nierman W.C."/>
            <person name="Sogaard-Andersen L."/>
        </authorList>
    </citation>
    <scope>NUCLEOTIDE SEQUENCE [LARGE SCALE GENOMIC DNA]</scope>
    <source>
        <strain evidence="9 10">DW4/3-1</strain>
    </source>
</reference>
<sequence length="463" mass="49806">MGARSSRAAIIEPASSPTAAGLSPRSRRGRALRVMLVEPDPQYQSLLGTGLSEAGFEVAVVSSAEAALEEMAAPQMPPHLVVAEAALEGMDGFLLCEKLRSEMRTALVPVLLLASKREPFHPELASTVGADDYLPKPVRVQDVVALARLKAGRRPSEMAYEAHSARLPLAQIARALLAGARSGRVVLKDSEGFFAFRGGYVVDAAFQGERGVAAFRRLLGFGSGVYAVSFGPELHRGSLLMDMPFLSEQVLPALERFEKLREVGVPLAARLTVDFAKLVEHLATLPDDIISLVRLFDGRRVVRAVLLECRFAEVIAYEAITQLFSLGVLMPASHVEERERPPASPSLFLTASDALDTMLTDDAEEDLPIFVDEAAAAAAAANAGGEAKETREEEAVREEEETIDGEPLDEDSLEAASVPEAPAPRRVPIILNFPKRPRVPKGEELQAGLLPMGPEGPRVSDKV</sequence>
<dbReference type="GO" id="GO:0006355">
    <property type="term" value="P:regulation of DNA-templated transcription"/>
    <property type="evidence" value="ECO:0007669"/>
    <property type="project" value="TreeGrafter"/>
</dbReference>
<keyword evidence="4" id="KW-0238">DNA-binding</keyword>
<dbReference type="GO" id="GO:0000976">
    <property type="term" value="F:transcription cis-regulatory region binding"/>
    <property type="evidence" value="ECO:0007669"/>
    <property type="project" value="TreeGrafter"/>
</dbReference>
<dbReference type="AlphaFoldDB" id="E3FXD2"/>
<keyword evidence="10" id="KW-1185">Reference proteome</keyword>
<dbReference type="GO" id="GO:0005829">
    <property type="term" value="C:cytosol"/>
    <property type="evidence" value="ECO:0007669"/>
    <property type="project" value="TreeGrafter"/>
</dbReference>
<dbReference type="RefSeq" id="WP_013376967.1">
    <property type="nucleotide sequence ID" value="NC_014623.1"/>
</dbReference>
<evidence type="ECO:0000256" key="2">
    <source>
        <dbReference type="ARBA" id="ARBA00023012"/>
    </source>
</evidence>
<evidence type="ECO:0000256" key="4">
    <source>
        <dbReference type="ARBA" id="ARBA00023125"/>
    </source>
</evidence>
<name>E3FXD2_STIAD</name>
<keyword evidence="1" id="KW-0597">Phosphoprotein</keyword>
<keyword evidence="3" id="KW-0805">Transcription regulation</keyword>
<keyword evidence="5" id="KW-0804">Transcription</keyword>
<evidence type="ECO:0000313" key="10">
    <source>
        <dbReference type="Proteomes" id="UP000001351"/>
    </source>
</evidence>
<evidence type="ECO:0000256" key="3">
    <source>
        <dbReference type="ARBA" id="ARBA00023015"/>
    </source>
</evidence>
<gene>
    <name evidence="9" type="ordered locus">STAUR_5783</name>
</gene>
<evidence type="ECO:0000313" key="9">
    <source>
        <dbReference type="EMBL" id="ADO73545.1"/>
    </source>
</evidence>
<dbReference type="STRING" id="378806.STAUR_5783"/>
<proteinExistence type="predicted"/>
<dbReference type="InterPro" id="IPR001789">
    <property type="entry name" value="Sig_transdc_resp-reg_receiver"/>
</dbReference>
<feature type="compositionally biased region" description="Acidic residues" evidence="7">
    <location>
        <begin position="395"/>
        <end position="413"/>
    </location>
</feature>
<dbReference type="PANTHER" id="PTHR48111">
    <property type="entry name" value="REGULATOR OF RPOS"/>
    <property type="match status" value="1"/>
</dbReference>
<dbReference type="InterPro" id="IPR011006">
    <property type="entry name" value="CheY-like_superfamily"/>
</dbReference>